<reference evidence="6" key="1">
    <citation type="submission" date="2016-10" db="EMBL/GenBank/DDBJ databases">
        <title>Sequence of Gallionella enrichment culture.</title>
        <authorList>
            <person name="Poehlein A."/>
            <person name="Muehling M."/>
            <person name="Daniel R."/>
        </authorList>
    </citation>
    <scope>NUCLEOTIDE SEQUENCE</scope>
</reference>
<evidence type="ECO:0000259" key="5">
    <source>
        <dbReference type="PROSITE" id="PS51459"/>
    </source>
</evidence>
<feature type="domain" description="Fido" evidence="5">
    <location>
        <begin position="56"/>
        <end position="204"/>
    </location>
</feature>
<dbReference type="PROSITE" id="PS51459">
    <property type="entry name" value="FIDO"/>
    <property type="match status" value="1"/>
</dbReference>
<evidence type="ECO:0000256" key="2">
    <source>
        <dbReference type="ARBA" id="ARBA00022695"/>
    </source>
</evidence>
<sequence>MSKYQFTESDIYLPGTDIPKNRLGIETPDLLHEVEGTLLQQAYTRFITELDPSVHFDEHYFKALHRDTYESLYEWAGLYRTVDMSKGGSLFCRAAYLEQEARRIFRELEQEQYLKQAANLTEEKFAERLAHYQSELIALHPFYELNGRITRLFFDLIAVCNDYEPIDYSQALEEGPSGLNAYVEASILCVQRADSSKLQQIILQGLRRTGAD</sequence>
<dbReference type="PANTHER" id="PTHR39560">
    <property type="entry name" value="PROTEIN ADENYLYLTRANSFERASE FIC-RELATED"/>
    <property type="match status" value="1"/>
</dbReference>
<comment type="caution">
    <text evidence="6">The sequence shown here is derived from an EMBL/GenBank/DDBJ whole genome shotgun (WGS) entry which is preliminary data.</text>
</comment>
<dbReference type="Pfam" id="PF02661">
    <property type="entry name" value="Fic"/>
    <property type="match status" value="1"/>
</dbReference>
<organism evidence="6">
    <name type="scientific">mine drainage metagenome</name>
    <dbReference type="NCBI Taxonomy" id="410659"/>
    <lineage>
        <taxon>unclassified sequences</taxon>
        <taxon>metagenomes</taxon>
        <taxon>ecological metagenomes</taxon>
    </lineage>
</organism>
<dbReference type="InterPro" id="IPR003812">
    <property type="entry name" value="Fido"/>
</dbReference>
<dbReference type="Gene3D" id="1.10.3290.10">
    <property type="entry name" value="Fido-like domain"/>
    <property type="match status" value="1"/>
</dbReference>
<evidence type="ECO:0000256" key="1">
    <source>
        <dbReference type="ARBA" id="ARBA00022679"/>
    </source>
</evidence>
<proteinExistence type="predicted"/>
<keyword evidence="3" id="KW-0547">Nucleotide-binding</keyword>
<dbReference type="SUPFAM" id="SSF140931">
    <property type="entry name" value="Fic-like"/>
    <property type="match status" value="1"/>
</dbReference>
<keyword evidence="2 6" id="KW-0548">Nucleotidyltransferase</keyword>
<name>A0A1J5SN23_9ZZZZ</name>
<evidence type="ECO:0000256" key="3">
    <source>
        <dbReference type="ARBA" id="ARBA00022741"/>
    </source>
</evidence>
<protein>
    <submittedName>
        <fullName evidence="6">Putative adenosine monophosphate-protein transferase fic</fullName>
        <ecNumber evidence="6">2.7.7.-</ecNumber>
    </submittedName>
</protein>
<dbReference type="InterPro" id="IPR036597">
    <property type="entry name" value="Fido-like_dom_sf"/>
</dbReference>
<dbReference type="EC" id="2.7.7.-" evidence="6"/>
<dbReference type="EMBL" id="MLJW01000049">
    <property type="protein sequence ID" value="OIR05493.1"/>
    <property type="molecule type" value="Genomic_DNA"/>
</dbReference>
<keyword evidence="4" id="KW-0067">ATP-binding</keyword>
<dbReference type="AlphaFoldDB" id="A0A1J5SN23"/>
<evidence type="ECO:0000256" key="4">
    <source>
        <dbReference type="ARBA" id="ARBA00022840"/>
    </source>
</evidence>
<dbReference type="GO" id="GO:0051302">
    <property type="term" value="P:regulation of cell division"/>
    <property type="evidence" value="ECO:0007669"/>
    <property type="project" value="TreeGrafter"/>
</dbReference>
<dbReference type="GO" id="GO:0005524">
    <property type="term" value="F:ATP binding"/>
    <property type="evidence" value="ECO:0007669"/>
    <property type="project" value="UniProtKB-KW"/>
</dbReference>
<gene>
    <name evidence="6" type="primary">fic</name>
    <name evidence="6" type="ORF">GALL_122360</name>
</gene>
<keyword evidence="1 6" id="KW-0808">Transferase</keyword>
<dbReference type="PANTHER" id="PTHR39560:SF1">
    <property type="entry name" value="PROTEIN ADENYLYLTRANSFERASE FIC-RELATED"/>
    <property type="match status" value="1"/>
</dbReference>
<evidence type="ECO:0000313" key="6">
    <source>
        <dbReference type="EMBL" id="OIR05493.1"/>
    </source>
</evidence>
<accession>A0A1J5SN23</accession>
<dbReference type="GO" id="GO:0016779">
    <property type="term" value="F:nucleotidyltransferase activity"/>
    <property type="evidence" value="ECO:0007669"/>
    <property type="project" value="UniProtKB-KW"/>
</dbReference>